<evidence type="ECO:0000256" key="1">
    <source>
        <dbReference type="SAM" id="MobiDB-lite"/>
    </source>
</evidence>
<proteinExistence type="predicted"/>
<feature type="region of interest" description="Disordered" evidence="1">
    <location>
        <begin position="53"/>
        <end position="92"/>
    </location>
</feature>
<dbReference type="RefSeq" id="WP_212528151.1">
    <property type="nucleotide sequence ID" value="NZ_JAGSOG010000035.1"/>
</dbReference>
<evidence type="ECO:0000256" key="2">
    <source>
        <dbReference type="SAM" id="Phobius"/>
    </source>
</evidence>
<keyword evidence="2" id="KW-0812">Transmembrane</keyword>
<evidence type="ECO:0000313" key="3">
    <source>
        <dbReference type="EMBL" id="MBR7833632.1"/>
    </source>
</evidence>
<comment type="caution">
    <text evidence="3">The sequence shown here is derived from an EMBL/GenBank/DDBJ whole genome shotgun (WGS) entry which is preliminary data.</text>
</comment>
<name>A0A941ENC9_9ACTN</name>
<feature type="transmembrane region" description="Helical" evidence="2">
    <location>
        <begin position="25"/>
        <end position="47"/>
    </location>
</feature>
<keyword evidence="2" id="KW-0472">Membrane</keyword>
<reference evidence="3" key="1">
    <citation type="submission" date="2021-04" db="EMBL/GenBank/DDBJ databases">
        <title>Genome based classification of Actinospica acidithermotolerans sp. nov., an actinobacterium isolated from an Indonesian hot spring.</title>
        <authorList>
            <person name="Kusuma A.B."/>
            <person name="Putra K.E."/>
            <person name="Nafisah S."/>
            <person name="Loh J."/>
            <person name="Nouioui I."/>
            <person name="Goodfellow M."/>
        </authorList>
    </citation>
    <scope>NUCLEOTIDE SEQUENCE</scope>
    <source>
        <strain evidence="3">CSCA 57</strain>
    </source>
</reference>
<feature type="compositionally biased region" description="Basic and acidic residues" evidence="1">
    <location>
        <begin position="53"/>
        <end position="83"/>
    </location>
</feature>
<gene>
    <name evidence="3" type="ORF">KDL01_10175</name>
</gene>
<keyword evidence="4" id="KW-1185">Reference proteome</keyword>
<evidence type="ECO:0000313" key="4">
    <source>
        <dbReference type="Proteomes" id="UP000675781"/>
    </source>
</evidence>
<sequence length="301" mass="33681">MFWVLLLSGQATAPAAPTPLPDVITAYATAGATIIAVVGLIATLVLARRDRKQATADREQAATDRADAKKELEDQRAEAKKTLADQAAQSDERLSRELAAAEERFQRERDAEADQRRHERQVAAAAALLERVGAAMVQFDVLWGLNIVPQGPAALANPWATARQLAAREAIRSLREAAYVTARVLDDWEVVARYRMLVQLVLTVADAPRVFEEKHADHLQHEHFRGRVESDLRNYAKVVMITLSRYMDGKPVPKLRADEYPRFSRQAEDKASWGPSDFTSMLEWDSEELIDPGDTRYRPAL</sequence>
<dbReference type="EMBL" id="JAGSOG010000035">
    <property type="protein sequence ID" value="MBR7833632.1"/>
    <property type="molecule type" value="Genomic_DNA"/>
</dbReference>
<accession>A0A941ENC9</accession>
<dbReference type="Proteomes" id="UP000675781">
    <property type="component" value="Unassembled WGS sequence"/>
</dbReference>
<keyword evidence="2" id="KW-1133">Transmembrane helix</keyword>
<organism evidence="3 4">
    <name type="scientific">Actinospica durhamensis</name>
    <dbReference type="NCBI Taxonomy" id="1508375"/>
    <lineage>
        <taxon>Bacteria</taxon>
        <taxon>Bacillati</taxon>
        <taxon>Actinomycetota</taxon>
        <taxon>Actinomycetes</taxon>
        <taxon>Catenulisporales</taxon>
        <taxon>Actinospicaceae</taxon>
        <taxon>Actinospica</taxon>
    </lineage>
</organism>
<protein>
    <submittedName>
        <fullName evidence="3">Uncharacterized protein</fullName>
    </submittedName>
</protein>
<dbReference type="AlphaFoldDB" id="A0A941ENC9"/>